<dbReference type="EMBL" id="KZ110836">
    <property type="protein sequence ID" value="OSX55873.1"/>
    <property type="molecule type" value="Genomic_DNA"/>
</dbReference>
<dbReference type="GeneID" id="36326598"/>
<organism evidence="1 2">
    <name type="scientific">Postia placenta MAD-698-R-SB12</name>
    <dbReference type="NCBI Taxonomy" id="670580"/>
    <lineage>
        <taxon>Eukaryota</taxon>
        <taxon>Fungi</taxon>
        <taxon>Dikarya</taxon>
        <taxon>Basidiomycota</taxon>
        <taxon>Agaricomycotina</taxon>
        <taxon>Agaricomycetes</taxon>
        <taxon>Polyporales</taxon>
        <taxon>Adustoporiaceae</taxon>
        <taxon>Rhodonia</taxon>
    </lineage>
</organism>
<name>A0A1X6MII4_9APHY</name>
<reference evidence="1 2" key="1">
    <citation type="submission" date="2017-04" db="EMBL/GenBank/DDBJ databases">
        <title>Genome Sequence of the Model Brown-Rot Fungus Postia placenta SB12.</title>
        <authorList>
            <consortium name="DOE Joint Genome Institute"/>
            <person name="Gaskell J."/>
            <person name="Kersten P."/>
            <person name="Larrondo L.F."/>
            <person name="Canessa P."/>
            <person name="Martinez D."/>
            <person name="Hibbett D."/>
            <person name="Schmoll M."/>
            <person name="Kubicek C.P."/>
            <person name="Martinez A.T."/>
            <person name="Yadav J."/>
            <person name="Master E."/>
            <person name="Magnuson J.K."/>
            <person name="James T."/>
            <person name="Yaver D."/>
            <person name="Berka R."/>
            <person name="Labutti K."/>
            <person name="Lipzen A."/>
            <person name="Aerts A."/>
            <person name="Barry K."/>
            <person name="Henrissat B."/>
            <person name="Blanchette R."/>
            <person name="Grigoriev I."/>
            <person name="Cullen D."/>
        </authorList>
    </citation>
    <scope>NUCLEOTIDE SEQUENCE [LARGE SCALE GENOMIC DNA]</scope>
    <source>
        <strain evidence="1 2">MAD-698-R-SB12</strain>
    </source>
</reference>
<proteinExistence type="predicted"/>
<keyword evidence="2" id="KW-1185">Reference proteome</keyword>
<dbReference type="AlphaFoldDB" id="A0A1X6MII4"/>
<accession>A0A1X6MII4</accession>
<dbReference type="RefSeq" id="XP_024332667.1">
    <property type="nucleotide sequence ID" value="XM_024481648.1"/>
</dbReference>
<evidence type="ECO:0000313" key="1">
    <source>
        <dbReference type="EMBL" id="OSX55873.1"/>
    </source>
</evidence>
<sequence length="169" mass="17441">MLTGPATSRTFESAIALAIAGPSQLVPSTVPALPSTMILKLTSQRTFSHVSNEDVGAATGIARHAMQHGPASAHDLLARTLEAESRCARALALATTASAAASMGAGLMFQAGHNIDAAAAQGQGQQHSVTMILISLRHSPSSSAHNLSPPGTPDKDTPMLQFFQHELVV</sequence>
<evidence type="ECO:0000313" key="2">
    <source>
        <dbReference type="Proteomes" id="UP000194127"/>
    </source>
</evidence>
<gene>
    <name evidence="1" type="ORF">POSPLADRAFT_1063381</name>
</gene>
<protein>
    <submittedName>
        <fullName evidence="1">Uncharacterized protein</fullName>
    </submittedName>
</protein>
<dbReference type="Proteomes" id="UP000194127">
    <property type="component" value="Unassembled WGS sequence"/>
</dbReference>